<keyword evidence="7 9" id="KW-0472">Membrane</keyword>
<dbReference type="PANTHER" id="PTHR30451">
    <property type="entry name" value="OUTER MEMBRANE USHER PROTEIN"/>
    <property type="match status" value="1"/>
</dbReference>
<dbReference type="Pfam" id="PF13954">
    <property type="entry name" value="PapC_N"/>
    <property type="match status" value="1"/>
</dbReference>
<keyword evidence="5 9" id="KW-0812">Transmembrane</keyword>
<dbReference type="InterPro" id="IPR043142">
    <property type="entry name" value="PapC-like_C_sf"/>
</dbReference>
<evidence type="ECO:0000256" key="7">
    <source>
        <dbReference type="ARBA" id="ARBA00023136"/>
    </source>
</evidence>
<sequence>MFSVQPFWLGFPVRARVCPGEGPALLLRVLSVLTGLLGLAVPVAAQPTSADQATRSEVPGDAPQNSPVFFDTQMLFKGPGTLIDTQRFERPGYVAPGKYLLDVRVSGAWRGLIEIEMRESADPQGSQPCYDRGLLKQLGIDLDKVDAALAPASHPLQGDGVFCGDLASYIPHVTTKVNMAEQQLEFSVPQLFVLPQLASSYVDPASWDSGINAARLNYSTNLFSSQSGGRRSTNGYAGLNMGLNLGDLRLRHSGTLSWSPDSGSDYQRGYIYGQTDLTDWRSQLLVGESVTDAELFDSVSFRGIKLFSDERMLPTTQRYFAPVVRGTANTNAKVTVQQRGYLVYETTVAPGPFEIADLQAASFGGDLEVTVTEADGRTQRFTVPFATMARHLRPGSSRYSLTGGQVIRAGGRGQHQYVAQGTLQRGLDNQVTGYAGASLTGSYMAGLIGAALNTEFGGFGLDLTQSRTQVPRNGNLQGSSLRLSYSKNLHDSGTQFSLLAYRYSTRGYLSLRDAIDLEDFVNRGARFEDFARVRDRLDVTINQRVDGIGGDFYLNGSSLNYWNSRGQARNYAMGYNHQWRGLSYALSVQRTQGSSQFSGRRTSSENTLWSLSLSLPLGGVSGRSTMANAFISHDQNSGAHYSSGISGSLGEREAASYGVSVAHDAQPRETSTNANLSYYLPQVSLSSSLSQGRDYRAQSLGASGGMLLHSGGLTLSQTLSETAALVHAPHARGASVGYAGAQVDGQGYAVLPSLAPYQLNTVDLDPGGMADDVELQVSSRNVAPRAGAVVRLSYPTRKARAFLIDSRQADGTPLPFAASALDADSGEELGAVGQGSRLVLRSEKDQGRIRVQWGEGPGEQCLIDYVLAQPSAHQGNDTLLLDLPCRGLSQAGVTSMEPAS</sequence>
<dbReference type="InterPro" id="IPR025885">
    <property type="entry name" value="PapC_N"/>
</dbReference>
<dbReference type="InterPro" id="IPR042186">
    <property type="entry name" value="FimD_plug_dom"/>
</dbReference>
<evidence type="ECO:0000259" key="10">
    <source>
        <dbReference type="Pfam" id="PF13953"/>
    </source>
</evidence>
<evidence type="ECO:0000256" key="5">
    <source>
        <dbReference type="ARBA" id="ARBA00022692"/>
    </source>
</evidence>
<evidence type="ECO:0000313" key="13">
    <source>
        <dbReference type="Proteomes" id="UP000198982"/>
    </source>
</evidence>
<dbReference type="Proteomes" id="UP000198982">
    <property type="component" value="Unassembled WGS sequence"/>
</dbReference>
<evidence type="ECO:0000256" key="6">
    <source>
        <dbReference type="ARBA" id="ARBA00022729"/>
    </source>
</evidence>
<evidence type="ECO:0000256" key="8">
    <source>
        <dbReference type="ARBA" id="ARBA00023237"/>
    </source>
</evidence>
<feature type="domain" description="PapC N-terminal" evidence="11">
    <location>
        <begin position="70"/>
        <end position="221"/>
    </location>
</feature>
<gene>
    <name evidence="12" type="ORF">SAMN05216178_6362</name>
</gene>
<keyword evidence="8 9" id="KW-0998">Cell outer membrane</keyword>
<dbReference type="Gene3D" id="3.10.20.410">
    <property type="match status" value="1"/>
</dbReference>
<evidence type="ECO:0000313" key="12">
    <source>
        <dbReference type="EMBL" id="SED13164.1"/>
    </source>
</evidence>
<dbReference type="SUPFAM" id="SSF141729">
    <property type="entry name" value="FimD N-terminal domain-like"/>
    <property type="match status" value="1"/>
</dbReference>
<evidence type="ECO:0000256" key="4">
    <source>
        <dbReference type="ARBA" id="ARBA00022452"/>
    </source>
</evidence>
<proteinExistence type="inferred from homology"/>
<dbReference type="InterPro" id="IPR025949">
    <property type="entry name" value="PapC-like_C"/>
</dbReference>
<dbReference type="Pfam" id="PF00577">
    <property type="entry name" value="Usher"/>
    <property type="match status" value="1"/>
</dbReference>
<reference evidence="13" key="1">
    <citation type="submission" date="2016-10" db="EMBL/GenBank/DDBJ databases">
        <authorList>
            <person name="Varghese N."/>
            <person name="Submissions S."/>
        </authorList>
    </citation>
    <scope>NUCLEOTIDE SEQUENCE [LARGE SCALE GENOMIC DNA]</scope>
    <source>
        <strain evidence="13">DSM 9751</strain>
    </source>
</reference>
<accession>A0A1H4Y835</accession>
<evidence type="ECO:0000256" key="1">
    <source>
        <dbReference type="ARBA" id="ARBA00004571"/>
    </source>
</evidence>
<dbReference type="InterPro" id="IPR018030">
    <property type="entry name" value="Fimbrial_membr_usher_CS"/>
</dbReference>
<evidence type="ECO:0000259" key="11">
    <source>
        <dbReference type="Pfam" id="PF13954"/>
    </source>
</evidence>
<keyword evidence="4" id="KW-1134">Transmembrane beta strand</keyword>
<dbReference type="PANTHER" id="PTHR30451:SF20">
    <property type="entry name" value="FIMBRIAE USHER"/>
    <property type="match status" value="1"/>
</dbReference>
<keyword evidence="9" id="KW-1029">Fimbrium biogenesis</keyword>
<dbReference type="InterPro" id="IPR037224">
    <property type="entry name" value="PapC_N_sf"/>
</dbReference>
<name>A0A1H4Y835_9PSED</name>
<dbReference type="RefSeq" id="WP_341865639.1">
    <property type="nucleotide sequence ID" value="NZ_FNTJ01000002.1"/>
</dbReference>
<dbReference type="PROSITE" id="PS01151">
    <property type="entry name" value="FIMBRIAL_USHER"/>
    <property type="match status" value="1"/>
</dbReference>
<dbReference type="GO" id="GO:0009297">
    <property type="term" value="P:pilus assembly"/>
    <property type="evidence" value="ECO:0007669"/>
    <property type="project" value="InterPro"/>
</dbReference>
<organism evidence="12 13">
    <name type="scientific">Pseudomonas saponiphila</name>
    <dbReference type="NCBI Taxonomy" id="556534"/>
    <lineage>
        <taxon>Bacteria</taxon>
        <taxon>Pseudomonadati</taxon>
        <taxon>Pseudomonadota</taxon>
        <taxon>Gammaproteobacteria</taxon>
        <taxon>Pseudomonadales</taxon>
        <taxon>Pseudomonadaceae</taxon>
        <taxon>Pseudomonas</taxon>
    </lineage>
</organism>
<evidence type="ECO:0000256" key="2">
    <source>
        <dbReference type="ARBA" id="ARBA00008064"/>
    </source>
</evidence>
<dbReference type="FunFam" id="2.60.40.3110:FF:000001">
    <property type="entry name" value="Putative fimbrial outer membrane usher"/>
    <property type="match status" value="1"/>
</dbReference>
<comment type="similarity">
    <text evidence="2 9">Belongs to the fimbrial export usher family.</text>
</comment>
<protein>
    <submittedName>
        <fullName evidence="12">Outer membrane usher protein</fullName>
    </submittedName>
</protein>
<dbReference type="Gene3D" id="2.60.40.2610">
    <property type="entry name" value="Outer membrane usher protein FimD, plug domain"/>
    <property type="match status" value="1"/>
</dbReference>
<dbReference type="Gene3D" id="2.60.40.3110">
    <property type="match status" value="1"/>
</dbReference>
<evidence type="ECO:0000256" key="3">
    <source>
        <dbReference type="ARBA" id="ARBA00022448"/>
    </source>
</evidence>
<dbReference type="GO" id="GO:0009279">
    <property type="term" value="C:cell outer membrane"/>
    <property type="evidence" value="ECO:0007669"/>
    <property type="project" value="UniProtKB-SubCell"/>
</dbReference>
<keyword evidence="6" id="KW-0732">Signal</keyword>
<evidence type="ECO:0000256" key="9">
    <source>
        <dbReference type="RuleBase" id="RU003884"/>
    </source>
</evidence>
<feature type="domain" description="PapC-like C-terminal" evidence="10">
    <location>
        <begin position="803"/>
        <end position="867"/>
    </location>
</feature>
<dbReference type="AlphaFoldDB" id="A0A1H4Y835"/>
<dbReference type="Pfam" id="PF13953">
    <property type="entry name" value="PapC_C"/>
    <property type="match status" value="1"/>
</dbReference>
<keyword evidence="13" id="KW-1185">Reference proteome</keyword>
<dbReference type="InterPro" id="IPR000015">
    <property type="entry name" value="Fimb_usher"/>
</dbReference>
<keyword evidence="3 9" id="KW-0813">Transport</keyword>
<dbReference type="EMBL" id="FNTJ01000002">
    <property type="protein sequence ID" value="SED13164.1"/>
    <property type="molecule type" value="Genomic_DNA"/>
</dbReference>
<dbReference type="Gene3D" id="2.60.40.2070">
    <property type="match status" value="1"/>
</dbReference>
<comment type="subcellular location">
    <subcellularLocation>
        <location evidence="1 9">Cell outer membrane</location>
        <topology evidence="1 9">Multi-pass membrane protein</topology>
    </subcellularLocation>
</comment>
<dbReference type="GO" id="GO:0015473">
    <property type="term" value="F:fimbrial usher porin activity"/>
    <property type="evidence" value="ECO:0007669"/>
    <property type="project" value="InterPro"/>
</dbReference>